<comment type="pathway">
    <text evidence="1">Carbohydrate metabolism; galactose metabolism.</text>
</comment>
<comment type="caution">
    <text evidence="16">The sequence shown here is derived from an EMBL/GenBank/DDBJ whole genome shotgun (WGS) entry which is preliminary data.</text>
</comment>
<feature type="domain" description="Galactokinase N-terminal" evidence="15">
    <location>
        <begin position="34"/>
        <end position="81"/>
    </location>
</feature>
<organism evidence="16 17">
    <name type="scientific">Basidiobolus meristosporus CBS 931.73</name>
    <dbReference type="NCBI Taxonomy" id="1314790"/>
    <lineage>
        <taxon>Eukaryota</taxon>
        <taxon>Fungi</taxon>
        <taxon>Fungi incertae sedis</taxon>
        <taxon>Zoopagomycota</taxon>
        <taxon>Entomophthoromycotina</taxon>
        <taxon>Basidiobolomycetes</taxon>
        <taxon>Basidiobolales</taxon>
        <taxon>Basidiobolaceae</taxon>
        <taxon>Basidiobolus</taxon>
    </lineage>
</organism>
<dbReference type="FunCoup" id="A0A1Y1X3Z4">
    <property type="interactions" value="527"/>
</dbReference>
<dbReference type="FunFam" id="3.30.230.10:FF:000056">
    <property type="entry name" value="GAL1p Galactokinase"/>
    <property type="match status" value="1"/>
</dbReference>
<accession>A0A1Y1X3Z4</accession>
<keyword evidence="5" id="KW-0808">Transferase</keyword>
<dbReference type="EMBL" id="MCFE01000736">
    <property type="protein sequence ID" value="ORX80529.1"/>
    <property type="molecule type" value="Genomic_DNA"/>
</dbReference>
<keyword evidence="6" id="KW-0547">Nucleotide-binding</keyword>
<protein>
    <recommendedName>
        <fullName evidence="4">Galactokinase</fullName>
        <ecNumber evidence="3">2.7.1.6</ecNumber>
    </recommendedName>
    <alternativeName>
        <fullName evidence="11">Galactose kinase</fullName>
    </alternativeName>
</protein>
<dbReference type="PANTHER" id="PTHR10457">
    <property type="entry name" value="MEVALONATE KINASE/GALACTOKINASE"/>
    <property type="match status" value="1"/>
</dbReference>
<dbReference type="FunFam" id="1.20.1440.340:FF:000003">
    <property type="entry name" value="GAL1p Galactokinase"/>
    <property type="match status" value="1"/>
</dbReference>
<dbReference type="EC" id="2.7.1.6" evidence="3"/>
<dbReference type="PRINTS" id="PR00959">
    <property type="entry name" value="MEVGALKINASE"/>
</dbReference>
<evidence type="ECO:0000256" key="2">
    <source>
        <dbReference type="ARBA" id="ARBA00006566"/>
    </source>
</evidence>
<evidence type="ECO:0000256" key="4">
    <source>
        <dbReference type="ARBA" id="ARBA00019487"/>
    </source>
</evidence>
<dbReference type="InterPro" id="IPR013750">
    <property type="entry name" value="GHMP_kinase_C_dom"/>
</dbReference>
<dbReference type="NCBIfam" id="TIGR00131">
    <property type="entry name" value="gal_kin"/>
    <property type="match status" value="1"/>
</dbReference>
<dbReference type="Pfam" id="PF10509">
    <property type="entry name" value="GalKase_gal_bdg"/>
    <property type="match status" value="1"/>
</dbReference>
<dbReference type="GO" id="GO:0004335">
    <property type="term" value="F:galactokinase activity"/>
    <property type="evidence" value="ECO:0007669"/>
    <property type="project" value="UniProtKB-EC"/>
</dbReference>
<evidence type="ECO:0000259" key="14">
    <source>
        <dbReference type="Pfam" id="PF08544"/>
    </source>
</evidence>
<name>A0A1Y1X3Z4_9FUNG</name>
<comment type="similarity">
    <text evidence="2">Belongs to the GHMP kinase family. GalK subfamily.</text>
</comment>
<evidence type="ECO:0000259" key="13">
    <source>
        <dbReference type="Pfam" id="PF00288"/>
    </source>
</evidence>
<dbReference type="PRINTS" id="PR00473">
    <property type="entry name" value="GALCTOKINASE"/>
</dbReference>
<dbReference type="GO" id="GO:0005829">
    <property type="term" value="C:cytosol"/>
    <property type="evidence" value="ECO:0007669"/>
    <property type="project" value="TreeGrafter"/>
</dbReference>
<dbReference type="InterPro" id="IPR019539">
    <property type="entry name" value="GalKase_N"/>
</dbReference>
<evidence type="ECO:0000256" key="7">
    <source>
        <dbReference type="ARBA" id="ARBA00022777"/>
    </source>
</evidence>
<dbReference type="Gene3D" id="1.20.1440.340">
    <property type="match status" value="1"/>
</dbReference>
<dbReference type="InterPro" id="IPR006203">
    <property type="entry name" value="GHMP_knse_ATP-bd_CS"/>
</dbReference>
<dbReference type="PANTHER" id="PTHR10457:SF7">
    <property type="entry name" value="GALACTOKINASE-RELATED"/>
    <property type="match status" value="1"/>
</dbReference>
<dbReference type="Gene3D" id="3.30.70.3170">
    <property type="match status" value="1"/>
</dbReference>
<evidence type="ECO:0000256" key="9">
    <source>
        <dbReference type="ARBA" id="ARBA00023144"/>
    </source>
</evidence>
<dbReference type="InterPro" id="IPR000705">
    <property type="entry name" value="Galactokinase"/>
</dbReference>
<keyword evidence="10" id="KW-0119">Carbohydrate metabolism</keyword>
<dbReference type="PROSITE" id="PS00627">
    <property type="entry name" value="GHMP_KINASES_ATP"/>
    <property type="match status" value="1"/>
</dbReference>
<dbReference type="InterPro" id="IPR006206">
    <property type="entry name" value="Mevalonate/galactokinase"/>
</dbReference>
<proteinExistence type="inferred from homology"/>
<dbReference type="Gene3D" id="3.30.230.10">
    <property type="match status" value="1"/>
</dbReference>
<keyword evidence="9" id="KW-0299">Galactose metabolism</keyword>
<evidence type="ECO:0000256" key="3">
    <source>
        <dbReference type="ARBA" id="ARBA00012315"/>
    </source>
</evidence>
<keyword evidence="7 16" id="KW-0418">Kinase</keyword>
<sequence>MNQNLVPIANSVADIYAQNKVDQEVQRYRALITRFKSVYGFEPEFVARSPGRVNLIGEHIDYAGFPVLPMAVDRDCLVAVATTTADHRIRIANTNAKYPSREFEYEGENIISIDDTIHEWTNYFKAGYKGMLENLKLGTAPVGMFCLMDGSVPSGAGMSSSSAFVCASAIATMVANKKELAKTDIVQIAIASERYVGVNGGGMDQTASVMSNADSATFIEFQPKFRTVPVQLPNTQPAISFVVANTLVTADKVVSGPVCYNLRVVETRVGAKLLSKKLNLEELNPQTYKEVMDAYFINHEEPSYTTETEQWIYRLTKMLELVNEHITKHKGYSRHEMAAELGLTEEEIHQTFMSKFPVRTELFQLYSRAVHVYSESLRVVRFRDICENYNTTRTDSECILQQLGDLMNESQYSCRDNFDCSCPELEELTTTCRKAGALGSRLTGAGWGGCTVSLVPEDRVEAFIETVKNEYFRKRFPHFTPDQLENVIFSSRPSSGAYIFKKHAAASPIGG</sequence>
<dbReference type="InterPro" id="IPR006204">
    <property type="entry name" value="GHMP_kinase_N_dom"/>
</dbReference>
<dbReference type="PROSITE" id="PS00106">
    <property type="entry name" value="GALACTOKINASE"/>
    <property type="match status" value="1"/>
</dbReference>
<dbReference type="InterPro" id="IPR036554">
    <property type="entry name" value="GHMP_kinase_C_sf"/>
</dbReference>
<evidence type="ECO:0000256" key="8">
    <source>
        <dbReference type="ARBA" id="ARBA00022840"/>
    </source>
</evidence>
<gene>
    <name evidence="16" type="ORF">K493DRAFT_308299</name>
</gene>
<keyword evidence="8" id="KW-0067">ATP-binding</keyword>
<dbReference type="GO" id="GO:0000411">
    <property type="term" value="P:positive regulation of transcription by galactose"/>
    <property type="evidence" value="ECO:0007669"/>
    <property type="project" value="UniProtKB-ARBA"/>
</dbReference>
<dbReference type="GO" id="GO:0006012">
    <property type="term" value="P:galactose metabolic process"/>
    <property type="evidence" value="ECO:0007669"/>
    <property type="project" value="UniProtKB-UniPathway"/>
</dbReference>
<dbReference type="STRING" id="1314790.A0A1Y1X3Z4"/>
<comment type="catalytic activity">
    <reaction evidence="12">
        <text>alpha-D-galactose + ATP = alpha-D-galactose 1-phosphate + ADP + H(+)</text>
        <dbReference type="Rhea" id="RHEA:13553"/>
        <dbReference type="ChEBI" id="CHEBI:15378"/>
        <dbReference type="ChEBI" id="CHEBI:28061"/>
        <dbReference type="ChEBI" id="CHEBI:30616"/>
        <dbReference type="ChEBI" id="CHEBI:58336"/>
        <dbReference type="ChEBI" id="CHEBI:456216"/>
        <dbReference type="EC" id="2.7.1.6"/>
    </reaction>
    <physiologicalReaction direction="left-to-right" evidence="12">
        <dbReference type="Rhea" id="RHEA:13554"/>
    </physiologicalReaction>
</comment>
<dbReference type="InterPro" id="IPR014721">
    <property type="entry name" value="Ribsml_uS5_D2-typ_fold_subgr"/>
</dbReference>
<dbReference type="PIRSF" id="PIRSF000530">
    <property type="entry name" value="Galactokinase"/>
    <property type="match status" value="1"/>
</dbReference>
<dbReference type="GO" id="GO:0005524">
    <property type="term" value="F:ATP binding"/>
    <property type="evidence" value="ECO:0007669"/>
    <property type="project" value="UniProtKB-KW"/>
</dbReference>
<evidence type="ECO:0000256" key="5">
    <source>
        <dbReference type="ARBA" id="ARBA00022679"/>
    </source>
</evidence>
<dbReference type="SUPFAM" id="SSF55060">
    <property type="entry name" value="GHMP Kinase, C-terminal domain"/>
    <property type="match status" value="1"/>
</dbReference>
<dbReference type="Proteomes" id="UP000193498">
    <property type="component" value="Unassembled WGS sequence"/>
</dbReference>
<dbReference type="InterPro" id="IPR020568">
    <property type="entry name" value="Ribosomal_Su5_D2-typ_SF"/>
</dbReference>
<feature type="domain" description="GHMP kinase N-terminal" evidence="13">
    <location>
        <begin position="122"/>
        <end position="211"/>
    </location>
</feature>
<evidence type="ECO:0000256" key="11">
    <source>
        <dbReference type="ARBA" id="ARBA00029590"/>
    </source>
</evidence>
<dbReference type="UniPathway" id="UPA00214"/>
<evidence type="ECO:0000256" key="10">
    <source>
        <dbReference type="ARBA" id="ARBA00023277"/>
    </source>
</evidence>
<evidence type="ECO:0000256" key="1">
    <source>
        <dbReference type="ARBA" id="ARBA00004947"/>
    </source>
</evidence>
<evidence type="ECO:0000313" key="17">
    <source>
        <dbReference type="Proteomes" id="UP000193498"/>
    </source>
</evidence>
<reference evidence="16 17" key="1">
    <citation type="submission" date="2016-07" db="EMBL/GenBank/DDBJ databases">
        <title>Pervasive Adenine N6-methylation of Active Genes in Fungi.</title>
        <authorList>
            <consortium name="DOE Joint Genome Institute"/>
            <person name="Mondo S.J."/>
            <person name="Dannebaum R.O."/>
            <person name="Kuo R.C."/>
            <person name="Labutti K."/>
            <person name="Haridas S."/>
            <person name="Kuo A."/>
            <person name="Salamov A."/>
            <person name="Ahrendt S.R."/>
            <person name="Lipzen A."/>
            <person name="Sullivan W."/>
            <person name="Andreopoulos W.B."/>
            <person name="Clum A."/>
            <person name="Lindquist E."/>
            <person name="Daum C."/>
            <person name="Ramamoorthy G.K."/>
            <person name="Gryganskyi A."/>
            <person name="Culley D."/>
            <person name="Magnuson J.K."/>
            <person name="James T.Y."/>
            <person name="O'Malley M.A."/>
            <person name="Stajich J.E."/>
            <person name="Spatafora J.W."/>
            <person name="Visel A."/>
            <person name="Grigoriev I.V."/>
        </authorList>
    </citation>
    <scope>NUCLEOTIDE SEQUENCE [LARGE SCALE GENOMIC DNA]</scope>
    <source>
        <strain evidence="16 17">CBS 931.73</strain>
    </source>
</reference>
<evidence type="ECO:0000313" key="16">
    <source>
        <dbReference type="EMBL" id="ORX80529.1"/>
    </source>
</evidence>
<dbReference type="SUPFAM" id="SSF54211">
    <property type="entry name" value="Ribosomal protein S5 domain 2-like"/>
    <property type="match status" value="1"/>
</dbReference>
<dbReference type="Pfam" id="PF08544">
    <property type="entry name" value="GHMP_kinases_C"/>
    <property type="match status" value="1"/>
</dbReference>
<dbReference type="Pfam" id="PF00288">
    <property type="entry name" value="GHMP_kinases_N"/>
    <property type="match status" value="1"/>
</dbReference>
<evidence type="ECO:0000256" key="12">
    <source>
        <dbReference type="ARBA" id="ARBA00049538"/>
    </source>
</evidence>
<dbReference type="AlphaFoldDB" id="A0A1Y1X3Z4"/>
<feature type="domain" description="GHMP kinase C-terminal" evidence="14">
    <location>
        <begin position="400"/>
        <end position="471"/>
    </location>
</feature>
<evidence type="ECO:0000259" key="15">
    <source>
        <dbReference type="Pfam" id="PF10509"/>
    </source>
</evidence>
<keyword evidence="17" id="KW-1185">Reference proteome</keyword>
<evidence type="ECO:0000256" key="6">
    <source>
        <dbReference type="ARBA" id="ARBA00022741"/>
    </source>
</evidence>
<dbReference type="InterPro" id="IPR019741">
    <property type="entry name" value="Galactokinase_CS"/>
</dbReference>
<dbReference type="OrthoDB" id="187738at2759"/>
<dbReference type="InParanoid" id="A0A1Y1X3Z4"/>